<evidence type="ECO:0000313" key="2">
    <source>
        <dbReference type="Proteomes" id="UP000807504"/>
    </source>
</evidence>
<comment type="caution">
    <text evidence="1">The sequence shown here is derived from an EMBL/GenBank/DDBJ whole genome shotgun (WGS) entry which is preliminary data.</text>
</comment>
<keyword evidence="2" id="KW-1185">Reference proteome</keyword>
<dbReference type="AlphaFoldDB" id="A0A8T0FNR9"/>
<organism evidence="1 2">
    <name type="scientific">Argiope bruennichi</name>
    <name type="common">Wasp spider</name>
    <name type="synonym">Aranea bruennichi</name>
    <dbReference type="NCBI Taxonomy" id="94029"/>
    <lineage>
        <taxon>Eukaryota</taxon>
        <taxon>Metazoa</taxon>
        <taxon>Ecdysozoa</taxon>
        <taxon>Arthropoda</taxon>
        <taxon>Chelicerata</taxon>
        <taxon>Arachnida</taxon>
        <taxon>Araneae</taxon>
        <taxon>Araneomorphae</taxon>
        <taxon>Entelegynae</taxon>
        <taxon>Araneoidea</taxon>
        <taxon>Araneidae</taxon>
        <taxon>Argiope</taxon>
    </lineage>
</organism>
<evidence type="ECO:0000313" key="1">
    <source>
        <dbReference type="EMBL" id="KAF8791985.1"/>
    </source>
</evidence>
<protein>
    <submittedName>
        <fullName evidence="1">Uncharacterized protein</fullName>
    </submittedName>
</protein>
<reference evidence="1" key="2">
    <citation type="submission" date="2020-06" db="EMBL/GenBank/DDBJ databases">
        <authorList>
            <person name="Sheffer M."/>
        </authorList>
    </citation>
    <scope>NUCLEOTIDE SEQUENCE</scope>
</reference>
<dbReference type="EMBL" id="JABXBU010000003">
    <property type="protein sequence ID" value="KAF8791985.1"/>
    <property type="molecule type" value="Genomic_DNA"/>
</dbReference>
<accession>A0A8T0FNR9</accession>
<dbReference type="Proteomes" id="UP000807504">
    <property type="component" value="Unassembled WGS sequence"/>
</dbReference>
<gene>
    <name evidence="1" type="ORF">HNY73_003639</name>
</gene>
<sequence length="55" mass="6574">MTSKTERCIWFKNLNIKLKGAIASSEVKQRLQNRITKSTRMLSIARIKSHHYRNW</sequence>
<reference evidence="1" key="1">
    <citation type="journal article" date="2020" name="bioRxiv">
        <title>Chromosome-level reference genome of the European wasp spider Argiope bruennichi: a resource for studies on range expansion and evolutionary adaptation.</title>
        <authorList>
            <person name="Sheffer M.M."/>
            <person name="Hoppe A."/>
            <person name="Krehenwinkel H."/>
            <person name="Uhl G."/>
            <person name="Kuss A.W."/>
            <person name="Jensen L."/>
            <person name="Jensen C."/>
            <person name="Gillespie R.G."/>
            <person name="Hoff K.J."/>
            <person name="Prost S."/>
        </authorList>
    </citation>
    <scope>NUCLEOTIDE SEQUENCE</scope>
</reference>
<name>A0A8T0FNR9_ARGBR</name>
<proteinExistence type="predicted"/>